<feature type="compositionally biased region" description="Polar residues" evidence="1">
    <location>
        <begin position="1"/>
        <end position="18"/>
    </location>
</feature>
<gene>
    <name evidence="3" type="ORF">UFOPK3662_01118</name>
</gene>
<accession>A0A6J7IDS5</accession>
<protein>
    <submittedName>
        <fullName evidence="3">Unannotated protein</fullName>
    </submittedName>
</protein>
<keyword evidence="2" id="KW-0472">Membrane</keyword>
<evidence type="ECO:0000313" key="3">
    <source>
        <dbReference type="EMBL" id="CAB4929333.1"/>
    </source>
</evidence>
<feature type="transmembrane region" description="Helical" evidence="2">
    <location>
        <begin position="150"/>
        <end position="175"/>
    </location>
</feature>
<keyword evidence="2" id="KW-0812">Transmembrane</keyword>
<organism evidence="3">
    <name type="scientific">freshwater metagenome</name>
    <dbReference type="NCBI Taxonomy" id="449393"/>
    <lineage>
        <taxon>unclassified sequences</taxon>
        <taxon>metagenomes</taxon>
        <taxon>ecological metagenomes</taxon>
    </lineage>
</organism>
<keyword evidence="2" id="KW-1133">Transmembrane helix</keyword>
<feature type="transmembrane region" description="Helical" evidence="2">
    <location>
        <begin position="75"/>
        <end position="95"/>
    </location>
</feature>
<dbReference type="EMBL" id="CAFBMW010000007">
    <property type="protein sequence ID" value="CAB4929333.1"/>
    <property type="molecule type" value="Genomic_DNA"/>
</dbReference>
<feature type="region of interest" description="Disordered" evidence="1">
    <location>
        <begin position="1"/>
        <end position="22"/>
    </location>
</feature>
<proteinExistence type="predicted"/>
<evidence type="ECO:0000256" key="2">
    <source>
        <dbReference type="SAM" id="Phobius"/>
    </source>
</evidence>
<sequence>MSSTLDQTTTTTEASSAPRSDPAGRGWVLAGLGAGVLGIAGGITSGTVNAVYDPDLSGDAAAITERLSEQVPQVIAFHTATMLSCVLLVVFAAGLHRQLRARTAAESLVPGIAVAGLGLVAVAQLLGAGLTTEFAFGLAEDPGVLVPESAVFFNHWIGTIPWLWGGAGLTGLALASAALRQGAYARWLGWVSLVLGGITALFLVSPLQYMAGMTGPLWLVVVAAGLLRSTRAA</sequence>
<dbReference type="AlphaFoldDB" id="A0A6J7IDS5"/>
<feature type="transmembrane region" description="Helical" evidence="2">
    <location>
        <begin position="107"/>
        <end position="130"/>
    </location>
</feature>
<reference evidence="3" key="1">
    <citation type="submission" date="2020-05" db="EMBL/GenBank/DDBJ databases">
        <authorList>
            <person name="Chiriac C."/>
            <person name="Salcher M."/>
            <person name="Ghai R."/>
            <person name="Kavagutti S V."/>
        </authorList>
    </citation>
    <scope>NUCLEOTIDE SEQUENCE</scope>
</reference>
<feature type="transmembrane region" description="Helical" evidence="2">
    <location>
        <begin position="27"/>
        <end position="48"/>
    </location>
</feature>
<feature type="transmembrane region" description="Helical" evidence="2">
    <location>
        <begin position="210"/>
        <end position="227"/>
    </location>
</feature>
<feature type="transmembrane region" description="Helical" evidence="2">
    <location>
        <begin position="187"/>
        <end position="204"/>
    </location>
</feature>
<evidence type="ECO:0000256" key="1">
    <source>
        <dbReference type="SAM" id="MobiDB-lite"/>
    </source>
</evidence>
<name>A0A6J7IDS5_9ZZZZ</name>